<evidence type="ECO:0000259" key="2">
    <source>
        <dbReference type="Pfam" id="PF04059"/>
    </source>
</evidence>
<gene>
    <name evidence="3" type="ORF">R3W88_003916</name>
</gene>
<protein>
    <recommendedName>
        <fullName evidence="2">Mei2-like C-terminal RNA recognition motif domain-containing protein</fullName>
    </recommendedName>
</protein>
<evidence type="ECO:0000313" key="4">
    <source>
        <dbReference type="Proteomes" id="UP001311915"/>
    </source>
</evidence>
<name>A0AAV9MT31_9SOLN</name>
<evidence type="ECO:0000313" key="3">
    <source>
        <dbReference type="EMBL" id="KAK4740219.1"/>
    </source>
</evidence>
<dbReference type="AlphaFoldDB" id="A0AAV9MT31"/>
<proteinExistence type="predicted"/>
<comment type="caution">
    <text evidence="3">The sequence shown here is derived from an EMBL/GenBank/DDBJ whole genome shotgun (WGS) entry which is preliminary data.</text>
</comment>
<sequence length="259" mass="30337">MADVPESSLNPDAPEYIPIPTPAPLPLPRPRPRRRPMYMLLAVHQYLPVMLPTHQFLAVMLPTHQFLPVILSTHPYPPALQPHPYPIVDSPPQENVRRRRQRRSIPPRIGGLERRISMNETTVMIKNIPFHYDRELMMGFLDDFCLQENRKVRDLNGENIDHVFAYDYLYLPLHFRKNRIRGYAFVNFTDQRTLWKFFLAFSDGVKAFPDSARSVKIATAYIQGKNYLRRRYQYARFRSEAIGFYPPRDGSQIIASGEI</sequence>
<dbReference type="Pfam" id="PF04059">
    <property type="entry name" value="RRM_2"/>
    <property type="match status" value="1"/>
</dbReference>
<dbReference type="GO" id="GO:0003676">
    <property type="term" value="F:nucleic acid binding"/>
    <property type="evidence" value="ECO:0007669"/>
    <property type="project" value="InterPro"/>
</dbReference>
<reference evidence="3 4" key="1">
    <citation type="submission" date="2023-10" db="EMBL/GenBank/DDBJ databases">
        <title>Genome-Wide Identification Analysis in wild type Solanum Pinnatisectum Reveals Some Genes Defensing Phytophthora Infestans.</title>
        <authorList>
            <person name="Sun C."/>
        </authorList>
    </citation>
    <scope>NUCLEOTIDE SEQUENCE [LARGE SCALE GENOMIC DNA]</scope>
    <source>
        <strain evidence="3">LQN</strain>
        <tissue evidence="3">Leaf</tissue>
    </source>
</reference>
<feature type="region of interest" description="Disordered" evidence="1">
    <location>
        <begin position="1"/>
        <end position="31"/>
    </location>
</feature>
<dbReference type="InterPro" id="IPR035979">
    <property type="entry name" value="RBD_domain_sf"/>
</dbReference>
<feature type="compositionally biased region" description="Pro residues" evidence="1">
    <location>
        <begin position="17"/>
        <end position="29"/>
    </location>
</feature>
<keyword evidence="4" id="KW-1185">Reference proteome</keyword>
<dbReference type="InterPro" id="IPR007201">
    <property type="entry name" value="Mei2-like_Rrm_C"/>
</dbReference>
<dbReference type="Proteomes" id="UP001311915">
    <property type="component" value="Unassembled WGS sequence"/>
</dbReference>
<dbReference type="SUPFAM" id="SSF54928">
    <property type="entry name" value="RNA-binding domain, RBD"/>
    <property type="match status" value="1"/>
</dbReference>
<organism evidence="3 4">
    <name type="scientific">Solanum pinnatisectum</name>
    <name type="common">tansyleaf nightshade</name>
    <dbReference type="NCBI Taxonomy" id="50273"/>
    <lineage>
        <taxon>Eukaryota</taxon>
        <taxon>Viridiplantae</taxon>
        <taxon>Streptophyta</taxon>
        <taxon>Embryophyta</taxon>
        <taxon>Tracheophyta</taxon>
        <taxon>Spermatophyta</taxon>
        <taxon>Magnoliopsida</taxon>
        <taxon>eudicotyledons</taxon>
        <taxon>Gunneridae</taxon>
        <taxon>Pentapetalae</taxon>
        <taxon>asterids</taxon>
        <taxon>lamiids</taxon>
        <taxon>Solanales</taxon>
        <taxon>Solanaceae</taxon>
        <taxon>Solanoideae</taxon>
        <taxon>Solaneae</taxon>
        <taxon>Solanum</taxon>
    </lineage>
</organism>
<feature type="domain" description="Mei2-like C-terminal RNA recognition motif" evidence="2">
    <location>
        <begin position="121"/>
        <end position="232"/>
    </location>
</feature>
<evidence type="ECO:0000256" key="1">
    <source>
        <dbReference type="SAM" id="MobiDB-lite"/>
    </source>
</evidence>
<accession>A0AAV9MT31</accession>
<dbReference type="EMBL" id="JAWPEI010000001">
    <property type="protein sequence ID" value="KAK4740219.1"/>
    <property type="molecule type" value="Genomic_DNA"/>
</dbReference>